<dbReference type="GO" id="GO:0046872">
    <property type="term" value="F:metal ion binding"/>
    <property type="evidence" value="ECO:0007669"/>
    <property type="project" value="UniProtKB-KW"/>
</dbReference>
<evidence type="ECO:0000256" key="7">
    <source>
        <dbReference type="ARBA" id="ARBA00022723"/>
    </source>
</evidence>
<dbReference type="GO" id="GO:0008987">
    <property type="term" value="F:quinolinate synthetase A activity"/>
    <property type="evidence" value="ECO:0007669"/>
    <property type="project" value="InterPro"/>
</dbReference>
<evidence type="ECO:0000256" key="5">
    <source>
        <dbReference type="ARBA" id="ARBA00022642"/>
    </source>
</evidence>
<keyword evidence="4" id="KW-0004">4Fe-4S</keyword>
<evidence type="ECO:0000256" key="6">
    <source>
        <dbReference type="ARBA" id="ARBA00022679"/>
    </source>
</evidence>
<dbReference type="GO" id="GO:0034628">
    <property type="term" value="P:'de novo' NAD+ biosynthetic process from L-aspartate"/>
    <property type="evidence" value="ECO:0007669"/>
    <property type="project" value="TreeGrafter"/>
</dbReference>
<reference evidence="10" key="1">
    <citation type="journal article" date="2015" name="Nature">
        <title>Complex archaea that bridge the gap between prokaryotes and eukaryotes.</title>
        <authorList>
            <person name="Spang A."/>
            <person name="Saw J.H."/>
            <person name="Jorgensen S.L."/>
            <person name="Zaremba-Niedzwiedzka K."/>
            <person name="Martijn J."/>
            <person name="Lind A.E."/>
            <person name="van Eijk R."/>
            <person name="Schleper C."/>
            <person name="Guy L."/>
            <person name="Ettema T.J."/>
        </authorList>
    </citation>
    <scope>NUCLEOTIDE SEQUENCE</scope>
</reference>
<dbReference type="SUPFAM" id="SSF142754">
    <property type="entry name" value="NadA-like"/>
    <property type="match status" value="1"/>
</dbReference>
<dbReference type="HAMAP" id="MF_00568">
    <property type="entry name" value="NadA_type2"/>
    <property type="match status" value="1"/>
</dbReference>
<name>A0A0F9LLF4_9ZZZZ</name>
<evidence type="ECO:0000313" key="10">
    <source>
        <dbReference type="EMBL" id="KKM94213.1"/>
    </source>
</evidence>
<sequence>MRTMNEQEQIISEINKLRKEKNAVILAHNYQRPEVQDIADYTGDSLGLSQQAANTEADVIVFCGVHFMAETAYILAPDKTVVMPDDTAGCPLADMITVEALLQRKKELPDHTVVSYINTSAAVKAHSDICCTSSNAVKVIESVPDDKVLYVPDKNLALWANETTDKEIAIWPGFCPTHHYIKPAHIKELKEKHEGAEFMCHPECIPEVTELADFVGSTSAMFRYGKQSKAPTVIVGSEMGMLHKLQKESPEKKFLLANKQVVCPNMKRTTLNKIKDALVNLEPKITVEEGIRQKALISVQRMLEVV</sequence>
<comment type="cofactor">
    <cofactor evidence="1">
        <name>[4Fe-4S] cluster</name>
        <dbReference type="ChEBI" id="CHEBI:49883"/>
    </cofactor>
</comment>
<dbReference type="PANTHER" id="PTHR30573">
    <property type="entry name" value="QUINOLINATE SYNTHETASE A"/>
    <property type="match status" value="1"/>
</dbReference>
<dbReference type="NCBIfam" id="NF006878">
    <property type="entry name" value="PRK09375.1-2"/>
    <property type="match status" value="1"/>
</dbReference>
<evidence type="ECO:0000256" key="2">
    <source>
        <dbReference type="ARBA" id="ARBA00005065"/>
    </source>
</evidence>
<dbReference type="NCBIfam" id="TIGR00550">
    <property type="entry name" value="nadA"/>
    <property type="match status" value="1"/>
</dbReference>
<dbReference type="PANTHER" id="PTHR30573:SF0">
    <property type="entry name" value="QUINOLINATE SYNTHASE, CHLOROPLASTIC"/>
    <property type="match status" value="1"/>
</dbReference>
<dbReference type="GO" id="GO:0051539">
    <property type="term" value="F:4 iron, 4 sulfur cluster binding"/>
    <property type="evidence" value="ECO:0007669"/>
    <property type="project" value="UniProtKB-KW"/>
</dbReference>
<dbReference type="UniPathway" id="UPA00253">
    <property type="reaction ID" value="UER00327"/>
</dbReference>
<dbReference type="GO" id="GO:0005829">
    <property type="term" value="C:cytosol"/>
    <property type="evidence" value="ECO:0007669"/>
    <property type="project" value="TreeGrafter"/>
</dbReference>
<organism evidence="10">
    <name type="scientific">marine sediment metagenome</name>
    <dbReference type="NCBI Taxonomy" id="412755"/>
    <lineage>
        <taxon>unclassified sequences</taxon>
        <taxon>metagenomes</taxon>
        <taxon>ecological metagenomes</taxon>
    </lineage>
</organism>
<evidence type="ECO:0000256" key="9">
    <source>
        <dbReference type="ARBA" id="ARBA00023014"/>
    </source>
</evidence>
<proteinExistence type="inferred from homology"/>
<keyword evidence="7" id="KW-0479">Metal-binding</keyword>
<dbReference type="InterPro" id="IPR023066">
    <property type="entry name" value="Quinolinate_synth_type2"/>
</dbReference>
<evidence type="ECO:0000256" key="1">
    <source>
        <dbReference type="ARBA" id="ARBA00001966"/>
    </source>
</evidence>
<evidence type="ECO:0000256" key="3">
    <source>
        <dbReference type="ARBA" id="ARBA00012669"/>
    </source>
</evidence>
<evidence type="ECO:0000256" key="4">
    <source>
        <dbReference type="ARBA" id="ARBA00022485"/>
    </source>
</evidence>
<dbReference type="Gene3D" id="3.40.50.10800">
    <property type="entry name" value="NadA-like"/>
    <property type="match status" value="3"/>
</dbReference>
<dbReference type="EC" id="2.5.1.72" evidence="3"/>
<keyword evidence="6" id="KW-0808">Transferase</keyword>
<keyword evidence="9" id="KW-0411">Iron-sulfur</keyword>
<keyword evidence="5" id="KW-0662">Pyridine nucleotide biosynthesis</keyword>
<dbReference type="Pfam" id="PF02445">
    <property type="entry name" value="NadA"/>
    <property type="match status" value="1"/>
</dbReference>
<dbReference type="InterPro" id="IPR036094">
    <property type="entry name" value="NadA_sf"/>
</dbReference>
<protein>
    <recommendedName>
        <fullName evidence="3">quinolinate synthase</fullName>
        <ecNumber evidence="3">2.5.1.72</ecNumber>
    </recommendedName>
</protein>
<dbReference type="EMBL" id="LAZR01006167">
    <property type="protein sequence ID" value="KKM94213.1"/>
    <property type="molecule type" value="Genomic_DNA"/>
</dbReference>
<comment type="pathway">
    <text evidence="2">Cofactor biosynthesis; NAD(+) biosynthesis; quinolinate from iminoaspartate: step 1/1.</text>
</comment>
<gene>
    <name evidence="10" type="ORF">LCGC14_1200530</name>
</gene>
<accession>A0A0F9LLF4</accession>
<keyword evidence="8" id="KW-0408">Iron</keyword>
<dbReference type="InterPro" id="IPR003473">
    <property type="entry name" value="NadA"/>
</dbReference>
<dbReference type="NCBIfam" id="NF006879">
    <property type="entry name" value="PRK09375.1-4"/>
    <property type="match status" value="1"/>
</dbReference>
<comment type="caution">
    <text evidence="10">The sequence shown here is derived from an EMBL/GenBank/DDBJ whole genome shotgun (WGS) entry which is preliminary data.</text>
</comment>
<dbReference type="AlphaFoldDB" id="A0A0F9LLF4"/>
<evidence type="ECO:0000256" key="8">
    <source>
        <dbReference type="ARBA" id="ARBA00023004"/>
    </source>
</evidence>